<dbReference type="KEGG" id="vg:28340424"/>
<reference evidence="6 7" key="1">
    <citation type="journal article" date="2016" name="J. Gen. Virol.">
        <title>Genomic characterization of a novel poxvirus from a flying fox: evidence for a new genus?</title>
        <authorList>
            <person name="O'Dea M.A."/>
            <person name="Tu S.L."/>
            <person name="Pang S."/>
            <person name="De Ridder T."/>
            <person name="Jackson B."/>
            <person name="Upton C."/>
        </authorList>
    </citation>
    <scope>NUCLEOTIDE SEQUENCE [LARGE SCALE GENOMIC DNA]</scope>
    <source>
        <strain evidence="6 7">Australia</strain>
    </source>
</reference>
<evidence type="ECO:0000313" key="7">
    <source>
        <dbReference type="Proteomes" id="UP000203626"/>
    </source>
</evidence>
<keyword evidence="7" id="KW-1185">Reference proteome</keyword>
<dbReference type="OrthoDB" id="798at10239"/>
<evidence type="ECO:0000256" key="1">
    <source>
        <dbReference type="ARBA" id="ARBA00004328"/>
    </source>
</evidence>
<name>A0A1B1MRG6_9POXV</name>
<evidence type="ECO:0000256" key="4">
    <source>
        <dbReference type="ARBA" id="ARBA00032365"/>
    </source>
</evidence>
<dbReference type="Pfam" id="PF03292">
    <property type="entry name" value="Pox_P4B"/>
    <property type="match status" value="1"/>
</dbReference>
<protein>
    <recommendedName>
        <fullName evidence="4">Virion core protein 4b</fullName>
    </recommendedName>
</protein>
<comment type="subcellular location">
    <subcellularLocation>
        <location evidence="1">Virion</location>
    </subcellularLocation>
</comment>
<evidence type="ECO:0000313" key="6">
    <source>
        <dbReference type="EMBL" id="ANS71181.1"/>
    </source>
</evidence>
<evidence type="ECO:0000256" key="2">
    <source>
        <dbReference type="ARBA" id="ARBA00022844"/>
    </source>
</evidence>
<dbReference type="RefSeq" id="YP_009268812.1">
    <property type="nucleotide sequence ID" value="NC_030656.1"/>
</dbReference>
<dbReference type="GO" id="GO:0044423">
    <property type="term" value="C:virion component"/>
    <property type="evidence" value="ECO:0007669"/>
    <property type="project" value="UniProtKB-KW"/>
</dbReference>
<dbReference type="EMBL" id="KU980965">
    <property type="protein sequence ID" value="ANS71181.1"/>
    <property type="molecule type" value="Genomic_DNA"/>
</dbReference>
<accession>A0A1B1MRG6</accession>
<feature type="region of interest" description="Disordered" evidence="5">
    <location>
        <begin position="64"/>
        <end position="90"/>
    </location>
</feature>
<sequence>MDHDTLKSSDINLFLNTKIQLSSNYNNQHLSLVNEEHIHKAVQTDSCSVCNMLSSVTNYNIVSGGAPRQKPYKRQKQSQSQSDRELKRREDACKARNYQEENLETVPLDELTSTQEWVLKLRKDGDRIAAYIRNNKCNIESFTIQDMLMVMEKLNIARRDRSELFEIMAHVKSSLTNSNLSVKAGHPLMLIYSRSNAKLAQQIKEMEMVYEPSNYPTLIATSRFQSSHFIDMSSSSDLSFCYKSHDSTCFVSPILMALFGVKIAALENTFISGDTFMLIHQLYEYRKVQPENYMLLVSRLTEEHPIIISGIGDIISTEVQRANLHAMIRKIVMNMRMGVFHCKEDETIDNQLMKIIHTGCSTVMSDEEQTLASILSIVGFKPALVSVSRGMSSDLTLQSAPYVVVDPMRMITTSTSPISINTKNVCSLAYDGSSSRVMFVPPNVSYRSTGCSIETFPTLCGNNQGFMDRTPQSPIIVNGTLMFLVERRNAKSVIGECFTGFRSVINDAPIDVAQELHLNGIMYKLKSAVCYRTGDNFLDSCGSSNSEVFLTGHYTILFTELGPWMYDPMSILSKPSREARLMRAIKQLYKQEVNADDDSSIYDWMRNEGANIVARKKEQLMKNISVFEDDLLTIDEAMVMISRQCCLLVYAQDYAPYISSRTVGEGLWF</sequence>
<proteinExistence type="predicted"/>
<dbReference type="Proteomes" id="UP000203626">
    <property type="component" value="Segment"/>
</dbReference>
<gene>
    <name evidence="6" type="ORF">PTPV-Aus-097</name>
</gene>
<keyword evidence="2" id="KW-0946">Virion</keyword>
<dbReference type="InterPro" id="IPR004972">
    <property type="entry name" value="P4B"/>
</dbReference>
<comment type="function">
    <text evidence="3">Major component of the virion core that undergoes proteolytic processing during the immature virion (IV) to mature virion (MV) transition. Essential for the formation of a structurally normal core.</text>
</comment>
<organism evidence="6 7">
    <name type="scientific">Pteropox virus</name>
    <dbReference type="NCBI Taxonomy" id="1873698"/>
    <lineage>
        <taxon>Viruses</taxon>
        <taxon>Varidnaviria</taxon>
        <taxon>Bamfordvirae</taxon>
        <taxon>Nucleocytoviricota</taxon>
        <taxon>Pokkesviricetes</taxon>
        <taxon>Chitovirales</taxon>
        <taxon>Poxviridae</taxon>
        <taxon>Chordopoxvirinae</taxon>
        <taxon>Pteropopoxvirus</taxon>
        <taxon>Pteropopoxvirus pteropox</taxon>
    </lineage>
</organism>
<evidence type="ECO:0000256" key="3">
    <source>
        <dbReference type="ARBA" id="ARBA00025179"/>
    </source>
</evidence>
<evidence type="ECO:0000256" key="5">
    <source>
        <dbReference type="SAM" id="MobiDB-lite"/>
    </source>
</evidence>
<dbReference type="GeneID" id="28340424"/>